<dbReference type="EMBL" id="QTUA01000001">
    <property type="protein sequence ID" value="REF30835.1"/>
    <property type="molecule type" value="Genomic_DNA"/>
</dbReference>
<sequence length="76" mass="8434">MYVTPTPALAGGAFVYVGWHNLYIAMAAFAFVAAFSALRRMLPVRRGPSVRLPSRHRSVQPVPVERLARQRAAAQR</sequence>
<dbReference type="AlphaFoldDB" id="A0A3D9UW51"/>
<name>A0A3D9UW51_9MICO</name>
<organism evidence="2 3">
    <name type="scientific">Calidifontibacter indicus</name>
    <dbReference type="NCBI Taxonomy" id="419650"/>
    <lineage>
        <taxon>Bacteria</taxon>
        <taxon>Bacillati</taxon>
        <taxon>Actinomycetota</taxon>
        <taxon>Actinomycetes</taxon>
        <taxon>Micrococcales</taxon>
        <taxon>Dermacoccaceae</taxon>
        <taxon>Calidifontibacter</taxon>
    </lineage>
</organism>
<dbReference type="RefSeq" id="WP_115922766.1">
    <property type="nucleotide sequence ID" value="NZ_QTUA01000001.1"/>
</dbReference>
<reference evidence="2 3" key="1">
    <citation type="submission" date="2018-08" db="EMBL/GenBank/DDBJ databases">
        <title>Sequencing the genomes of 1000 actinobacteria strains.</title>
        <authorList>
            <person name="Klenk H.-P."/>
        </authorList>
    </citation>
    <scope>NUCLEOTIDE SEQUENCE [LARGE SCALE GENOMIC DNA]</scope>
    <source>
        <strain evidence="2 3">DSM 22967</strain>
    </source>
</reference>
<comment type="caution">
    <text evidence="2">The sequence shown here is derived from an EMBL/GenBank/DDBJ whole genome shotgun (WGS) entry which is preliminary data.</text>
</comment>
<keyword evidence="1" id="KW-0472">Membrane</keyword>
<dbReference type="Proteomes" id="UP000256253">
    <property type="component" value="Unassembled WGS sequence"/>
</dbReference>
<protein>
    <submittedName>
        <fullName evidence="2">Uncharacterized protein</fullName>
    </submittedName>
</protein>
<gene>
    <name evidence="2" type="ORF">DFJ65_1857</name>
</gene>
<keyword evidence="1" id="KW-0812">Transmembrane</keyword>
<proteinExistence type="predicted"/>
<feature type="transmembrane region" description="Helical" evidence="1">
    <location>
        <begin position="20"/>
        <end position="38"/>
    </location>
</feature>
<accession>A0A3D9UW51</accession>
<keyword evidence="1" id="KW-1133">Transmembrane helix</keyword>
<evidence type="ECO:0000256" key="1">
    <source>
        <dbReference type="SAM" id="Phobius"/>
    </source>
</evidence>
<evidence type="ECO:0000313" key="3">
    <source>
        <dbReference type="Proteomes" id="UP000256253"/>
    </source>
</evidence>
<evidence type="ECO:0000313" key="2">
    <source>
        <dbReference type="EMBL" id="REF30835.1"/>
    </source>
</evidence>
<keyword evidence="3" id="KW-1185">Reference proteome</keyword>